<dbReference type="PANTHER" id="PTHR42048">
    <property type="entry name" value="ARS-BINDING PROTEIN 2"/>
    <property type="match status" value="1"/>
</dbReference>
<comment type="caution">
    <text evidence="2">The sequence shown here is derived from an EMBL/GenBank/DDBJ whole genome shotgun (WGS) entry which is preliminary data.</text>
</comment>
<dbReference type="EMBL" id="JAZHXJ010000128">
    <property type="protein sequence ID" value="KAL1873077.1"/>
    <property type="molecule type" value="Genomic_DNA"/>
</dbReference>
<evidence type="ECO:0000313" key="3">
    <source>
        <dbReference type="Proteomes" id="UP001586593"/>
    </source>
</evidence>
<organism evidence="2 3">
    <name type="scientific">Phialemonium thermophilum</name>
    <dbReference type="NCBI Taxonomy" id="223376"/>
    <lineage>
        <taxon>Eukaryota</taxon>
        <taxon>Fungi</taxon>
        <taxon>Dikarya</taxon>
        <taxon>Ascomycota</taxon>
        <taxon>Pezizomycotina</taxon>
        <taxon>Sordariomycetes</taxon>
        <taxon>Sordariomycetidae</taxon>
        <taxon>Cephalothecales</taxon>
        <taxon>Cephalothecaceae</taxon>
        <taxon>Phialemonium</taxon>
    </lineage>
</organism>
<evidence type="ECO:0008006" key="4">
    <source>
        <dbReference type="Google" id="ProtNLM"/>
    </source>
</evidence>
<feature type="compositionally biased region" description="Low complexity" evidence="1">
    <location>
        <begin position="666"/>
        <end position="681"/>
    </location>
</feature>
<feature type="region of interest" description="Disordered" evidence="1">
    <location>
        <begin position="304"/>
        <end position="349"/>
    </location>
</feature>
<accession>A0ABR3XAU3</accession>
<keyword evidence="3" id="KW-1185">Reference proteome</keyword>
<dbReference type="PANTHER" id="PTHR42048:SF1">
    <property type="entry name" value="ARS-BINDING PROTEIN 2"/>
    <property type="match status" value="1"/>
</dbReference>
<gene>
    <name evidence="2" type="ORF">VTK73DRAFT_1174</name>
</gene>
<dbReference type="InterPro" id="IPR018562">
    <property type="entry name" value="ARS-binding_2"/>
</dbReference>
<feature type="region of interest" description="Disordered" evidence="1">
    <location>
        <begin position="1"/>
        <end position="31"/>
    </location>
</feature>
<dbReference type="Pfam" id="PF09441">
    <property type="entry name" value="Abp2"/>
    <property type="match status" value="1"/>
</dbReference>
<evidence type="ECO:0000256" key="1">
    <source>
        <dbReference type="SAM" id="MobiDB-lite"/>
    </source>
</evidence>
<feature type="compositionally biased region" description="Low complexity" evidence="1">
    <location>
        <begin position="10"/>
        <end position="20"/>
    </location>
</feature>
<name>A0ABR3XAU3_9PEZI</name>
<evidence type="ECO:0000313" key="2">
    <source>
        <dbReference type="EMBL" id="KAL1873077.1"/>
    </source>
</evidence>
<feature type="compositionally biased region" description="Polar residues" evidence="1">
    <location>
        <begin position="477"/>
        <end position="498"/>
    </location>
</feature>
<feature type="region of interest" description="Disordered" evidence="1">
    <location>
        <begin position="661"/>
        <end position="681"/>
    </location>
</feature>
<feature type="compositionally biased region" description="Polar residues" evidence="1">
    <location>
        <begin position="410"/>
        <end position="429"/>
    </location>
</feature>
<sequence>MQQQPPDPALPSSSSAPSSAGDGRPLPLVRPMLPHRDVTKDTIEDAYVQFILHCNPAVPRDCDTAALREAFRNPPKSGGKTFNTFTLFQLIRQLEAKELKTWAELALKLGVEPPDQDKGQSSQKIQQYAVRLKRWMHSMHVDAFFEYLLDVANSYWTEIPSDPTPISEFGRDGVAAEDDMALRALLPHIRPRRGRRKPGQDEEVGNSPTQRPSLGGDEVDDNSAARQMGPGPWSAHPESRGRSTFVFSASDPMRLNAGAAANGLPQGLSWSGQDAVQTPATAYPHSAITPSTRQAFWADEPKSAITPSKGRLGNKRHGAKVVSSAWRSGLGGTGKTRGRPPMNRNTNDGPFSSFAVSDLPGFKVPPAIEERTAESTVSDVHVTAPPAQRGTSQASSSVLTDSAAGLGVSPATSHTTPPASVGPSTNGIPTTAADAGGGRPAKRSRLSLQVPPRVGGDVRLATPPPPSVFVNGRETGAAQNSGHLPGATTTQSAGSTNPASGVAGLCESPNVMGMGGGNVWPGYDGAAKPLPTPQQVRFDDPMDRTNVDSVEAWFMESILTADWFDARGARTPPCGVEEASCIVDAVIENLRRSASSKDNFLINLSALAGGYLLSTHVIVTRVEALSDRTKYLCTWELRYGDIRSVYSMSETVMHDKWAGKTGAEQGSTSASAFSGSRGSGDAAPAHWEKKYQEMCMLVSKKDRQLAALKRRILESLKDPPLSP</sequence>
<feature type="region of interest" description="Disordered" evidence="1">
    <location>
        <begin position="371"/>
        <end position="498"/>
    </location>
</feature>
<feature type="compositionally biased region" description="Polar residues" evidence="1">
    <location>
        <begin position="389"/>
        <end position="400"/>
    </location>
</feature>
<feature type="region of interest" description="Disordered" evidence="1">
    <location>
        <begin position="185"/>
        <end position="240"/>
    </location>
</feature>
<dbReference type="Proteomes" id="UP001586593">
    <property type="component" value="Unassembled WGS sequence"/>
</dbReference>
<protein>
    <recommendedName>
        <fullName evidence="4">ARS binding protein 2</fullName>
    </recommendedName>
</protein>
<proteinExistence type="predicted"/>
<reference evidence="2 3" key="1">
    <citation type="journal article" date="2024" name="Commun. Biol.">
        <title>Comparative genomic analysis of thermophilic fungi reveals convergent evolutionary adaptations and gene losses.</title>
        <authorList>
            <person name="Steindorff A.S."/>
            <person name="Aguilar-Pontes M.V."/>
            <person name="Robinson A.J."/>
            <person name="Andreopoulos B."/>
            <person name="LaButti K."/>
            <person name="Kuo A."/>
            <person name="Mondo S."/>
            <person name="Riley R."/>
            <person name="Otillar R."/>
            <person name="Haridas S."/>
            <person name="Lipzen A."/>
            <person name="Grimwood J."/>
            <person name="Schmutz J."/>
            <person name="Clum A."/>
            <person name="Reid I.D."/>
            <person name="Moisan M.C."/>
            <person name="Butler G."/>
            <person name="Nguyen T.T.M."/>
            <person name="Dewar K."/>
            <person name="Conant G."/>
            <person name="Drula E."/>
            <person name="Henrissat B."/>
            <person name="Hansel C."/>
            <person name="Singer S."/>
            <person name="Hutchinson M.I."/>
            <person name="de Vries R.P."/>
            <person name="Natvig D.O."/>
            <person name="Powell A.J."/>
            <person name="Tsang A."/>
            <person name="Grigoriev I.V."/>
        </authorList>
    </citation>
    <scope>NUCLEOTIDE SEQUENCE [LARGE SCALE GENOMIC DNA]</scope>
    <source>
        <strain evidence="2 3">ATCC 24622</strain>
    </source>
</reference>